<organism evidence="2 3">
    <name type="scientific">Candidatus Nomurabacteria bacterium GW2011_GWB1_35_20</name>
    <dbReference type="NCBI Taxonomy" id="1618740"/>
    <lineage>
        <taxon>Bacteria</taxon>
        <taxon>Candidatus Nomuraibacteriota</taxon>
    </lineage>
</organism>
<name>A0A0G0BTQ4_9BACT</name>
<proteinExistence type="predicted"/>
<reference evidence="2 3" key="1">
    <citation type="journal article" date="2015" name="Nature">
        <title>rRNA introns, odd ribosomes, and small enigmatic genomes across a large radiation of phyla.</title>
        <authorList>
            <person name="Brown C.T."/>
            <person name="Hug L.A."/>
            <person name="Thomas B.C."/>
            <person name="Sharon I."/>
            <person name="Castelle C.J."/>
            <person name="Singh A."/>
            <person name="Wilkins M.J."/>
            <person name="Williams K.H."/>
            <person name="Banfield J.F."/>
        </authorList>
    </citation>
    <scope>NUCLEOTIDE SEQUENCE [LARGE SCALE GENOMIC DNA]</scope>
</reference>
<dbReference type="EMBL" id="LBQE01000005">
    <property type="protein sequence ID" value="KKP72683.1"/>
    <property type="molecule type" value="Genomic_DNA"/>
</dbReference>
<feature type="transmembrane region" description="Helical" evidence="1">
    <location>
        <begin position="12"/>
        <end position="30"/>
    </location>
</feature>
<evidence type="ECO:0000313" key="2">
    <source>
        <dbReference type="EMBL" id="KKP72683.1"/>
    </source>
</evidence>
<dbReference type="AlphaFoldDB" id="A0A0G0BTQ4"/>
<keyword evidence="1" id="KW-1133">Transmembrane helix</keyword>
<evidence type="ECO:0000256" key="1">
    <source>
        <dbReference type="SAM" id="Phobius"/>
    </source>
</evidence>
<keyword evidence="1" id="KW-0472">Membrane</keyword>
<keyword evidence="1" id="KW-0812">Transmembrane</keyword>
<gene>
    <name evidence="2" type="ORF">UR70_C0005G0024</name>
</gene>
<dbReference type="Proteomes" id="UP000034923">
    <property type="component" value="Unassembled WGS sequence"/>
</dbReference>
<evidence type="ECO:0000313" key="3">
    <source>
        <dbReference type="Proteomes" id="UP000034923"/>
    </source>
</evidence>
<comment type="caution">
    <text evidence="2">The sequence shown here is derived from an EMBL/GenBank/DDBJ whole genome shotgun (WGS) entry which is preliminary data.</text>
</comment>
<accession>A0A0G0BTQ4</accession>
<protein>
    <submittedName>
        <fullName evidence="2">Uncharacterized protein</fullName>
    </submittedName>
</protein>
<sequence>MIKIGEKKRGISIIGVLFLGFVLLLVLSYFKISIRSVIENPEAQDNINYVGGGTRNLWNDYLKKPTSYLWNNVFVNIFWQSFINNMERIRDGQPTDYETAAPTVNRE</sequence>